<dbReference type="OrthoDB" id="281037at2157"/>
<dbReference type="PANTHER" id="PTHR46268:SF6">
    <property type="entry name" value="UNIVERSAL STRESS PROTEIN UP12"/>
    <property type="match status" value="1"/>
</dbReference>
<dbReference type="PANTHER" id="PTHR46268">
    <property type="entry name" value="STRESS RESPONSE PROTEIN NHAX"/>
    <property type="match status" value="1"/>
</dbReference>
<proteinExistence type="inferred from homology"/>
<evidence type="ECO:0000259" key="2">
    <source>
        <dbReference type="Pfam" id="PF00582"/>
    </source>
</evidence>
<gene>
    <name evidence="3" type="ORF">GRX01_08370</name>
</gene>
<dbReference type="CDD" id="cd00293">
    <property type="entry name" value="USP-like"/>
    <property type="match status" value="1"/>
</dbReference>
<organism evidence="3 4">
    <name type="scientific">Halobaculum saliterrae</name>
    <dbReference type="NCBI Taxonomy" id="2073113"/>
    <lineage>
        <taxon>Archaea</taxon>
        <taxon>Methanobacteriati</taxon>
        <taxon>Methanobacteriota</taxon>
        <taxon>Stenosarchaea group</taxon>
        <taxon>Halobacteria</taxon>
        <taxon>Halobacteriales</taxon>
        <taxon>Haloferacaceae</taxon>
        <taxon>Halobaculum</taxon>
    </lineage>
</organism>
<comment type="caution">
    <text evidence="3">The sequence shown here is derived from an EMBL/GenBank/DDBJ whole genome shotgun (WGS) entry which is preliminary data.</text>
</comment>
<evidence type="ECO:0000313" key="3">
    <source>
        <dbReference type="EMBL" id="MXR41352.1"/>
    </source>
</evidence>
<dbReference type="SUPFAM" id="SSF52402">
    <property type="entry name" value="Adenine nucleotide alpha hydrolases-like"/>
    <property type="match status" value="1"/>
</dbReference>
<dbReference type="AlphaFoldDB" id="A0A6B0SYF0"/>
<dbReference type="Gene3D" id="3.40.50.620">
    <property type="entry name" value="HUPs"/>
    <property type="match status" value="1"/>
</dbReference>
<dbReference type="EMBL" id="WUUS01000004">
    <property type="protein sequence ID" value="MXR41352.1"/>
    <property type="molecule type" value="Genomic_DNA"/>
</dbReference>
<evidence type="ECO:0000256" key="1">
    <source>
        <dbReference type="ARBA" id="ARBA00008791"/>
    </source>
</evidence>
<dbReference type="InterPro" id="IPR006016">
    <property type="entry name" value="UspA"/>
</dbReference>
<accession>A0A6B0SYF0</accession>
<comment type="similarity">
    <text evidence="1">Belongs to the universal stress protein A family.</text>
</comment>
<feature type="domain" description="UspA" evidence="2">
    <location>
        <begin position="33"/>
        <end position="128"/>
    </location>
</feature>
<sequence>MEYVLATNSVARSEALCEYLRTRIDGTDVVHAVNSQRGGDRTTQGELDRGEEALDVVDARLSDVAEVHCHQVVRGNDPTEDLLEFVHRHDADEIVMGIRKRSATSKLVFGSVAQDILMTANVPMRVVPVPERR</sequence>
<name>A0A6B0SYF0_9EURY</name>
<reference evidence="3 4" key="1">
    <citation type="submission" date="2019-12" db="EMBL/GenBank/DDBJ databases">
        <title>Isolation and characterization of three novel carbon monoxide-oxidizing members of Halobacteria from salione crusts and soils.</title>
        <authorList>
            <person name="Myers M.R."/>
            <person name="King G.M."/>
        </authorList>
    </citation>
    <scope>NUCLEOTIDE SEQUENCE [LARGE SCALE GENOMIC DNA]</scope>
    <source>
        <strain evidence="3 4">WSA2</strain>
    </source>
</reference>
<dbReference type="RefSeq" id="WP_159665542.1">
    <property type="nucleotide sequence ID" value="NZ_WUUS01000004.1"/>
</dbReference>
<dbReference type="InterPro" id="IPR014729">
    <property type="entry name" value="Rossmann-like_a/b/a_fold"/>
</dbReference>
<dbReference type="Proteomes" id="UP000437065">
    <property type="component" value="Unassembled WGS sequence"/>
</dbReference>
<evidence type="ECO:0000313" key="4">
    <source>
        <dbReference type="Proteomes" id="UP000437065"/>
    </source>
</evidence>
<protein>
    <submittedName>
        <fullName evidence="3">Universal stress protein</fullName>
    </submittedName>
</protein>
<dbReference type="Pfam" id="PF00582">
    <property type="entry name" value="Usp"/>
    <property type="match status" value="1"/>
</dbReference>
<keyword evidence="4" id="KW-1185">Reference proteome</keyword>